<feature type="compositionally biased region" description="Polar residues" evidence="2">
    <location>
        <begin position="256"/>
        <end position="279"/>
    </location>
</feature>
<dbReference type="Pfam" id="PF03959">
    <property type="entry name" value="FSH1"/>
    <property type="match status" value="1"/>
</dbReference>
<accession>A0AAD7J4S0</accession>
<evidence type="ECO:0000313" key="4">
    <source>
        <dbReference type="EMBL" id="KAJ7757102.1"/>
    </source>
</evidence>
<dbReference type="Proteomes" id="UP001215598">
    <property type="component" value="Unassembled WGS sequence"/>
</dbReference>
<dbReference type="InterPro" id="IPR029058">
    <property type="entry name" value="AB_hydrolase_fold"/>
</dbReference>
<name>A0AAD7J4S0_9AGAR</name>
<protein>
    <submittedName>
        <fullName evidence="4">Serine hydrolase FSH</fullName>
    </submittedName>
</protein>
<comment type="caution">
    <text evidence="4">The sequence shown here is derived from an EMBL/GenBank/DDBJ whole genome shotgun (WGS) entry which is preliminary data.</text>
</comment>
<dbReference type="InterPro" id="IPR005645">
    <property type="entry name" value="FSH-like_dom"/>
</dbReference>
<evidence type="ECO:0000313" key="5">
    <source>
        <dbReference type="Proteomes" id="UP001215598"/>
    </source>
</evidence>
<sequence length="279" mass="30320">MSMISRFSSLLPMSTAKTTVLVLHGYSQNASIFSKRLGALRKQCGKNVDFVFVDGPHILQPVDLVGMASPSASAEATLSALGASEAGVEKNEARAWWKWNEHKSEPLGLPESLETIRDVLKTRTFQGVFGFSQGATFAALLCALLERPHVYPPFLVDGKAPHPPFKFCVSVSGFRLTGTIPDAIYEAPFLTPTLHIIGRNDVIIIEERSHRLVAISANARVEEHDGGHFVPSKGSWRKFLAAYLEDPSDDIPSPSLAMSSANNSGTATPMESETPQMKL</sequence>
<feature type="region of interest" description="Disordered" evidence="2">
    <location>
        <begin position="251"/>
        <end position="279"/>
    </location>
</feature>
<evidence type="ECO:0000256" key="1">
    <source>
        <dbReference type="ARBA" id="ARBA00022801"/>
    </source>
</evidence>
<feature type="domain" description="Serine hydrolase" evidence="3">
    <location>
        <begin position="14"/>
        <end position="238"/>
    </location>
</feature>
<dbReference type="GO" id="GO:0005737">
    <property type="term" value="C:cytoplasm"/>
    <property type="evidence" value="ECO:0007669"/>
    <property type="project" value="TreeGrafter"/>
</dbReference>
<gene>
    <name evidence="4" type="ORF">B0H16DRAFT_1538056</name>
</gene>
<dbReference type="PANTHER" id="PTHR48070:SF6">
    <property type="entry name" value="ESTERASE OVCA2"/>
    <property type="match status" value="1"/>
</dbReference>
<dbReference type="GO" id="GO:0005634">
    <property type="term" value="C:nucleus"/>
    <property type="evidence" value="ECO:0007669"/>
    <property type="project" value="TreeGrafter"/>
</dbReference>
<dbReference type="GO" id="GO:0016787">
    <property type="term" value="F:hydrolase activity"/>
    <property type="evidence" value="ECO:0007669"/>
    <property type="project" value="UniProtKB-KW"/>
</dbReference>
<dbReference type="AlphaFoldDB" id="A0AAD7J4S0"/>
<evidence type="ECO:0000256" key="2">
    <source>
        <dbReference type="SAM" id="MobiDB-lite"/>
    </source>
</evidence>
<dbReference type="SUPFAM" id="SSF53474">
    <property type="entry name" value="alpha/beta-Hydrolases"/>
    <property type="match status" value="1"/>
</dbReference>
<proteinExistence type="predicted"/>
<dbReference type="PANTHER" id="PTHR48070">
    <property type="entry name" value="ESTERASE OVCA2"/>
    <property type="match status" value="1"/>
</dbReference>
<dbReference type="EMBL" id="JARKIB010000045">
    <property type="protein sequence ID" value="KAJ7757102.1"/>
    <property type="molecule type" value="Genomic_DNA"/>
</dbReference>
<keyword evidence="5" id="KW-1185">Reference proteome</keyword>
<keyword evidence="1 4" id="KW-0378">Hydrolase</keyword>
<dbReference type="Gene3D" id="3.40.50.1820">
    <property type="entry name" value="alpha/beta hydrolase"/>
    <property type="match status" value="1"/>
</dbReference>
<organism evidence="4 5">
    <name type="scientific">Mycena metata</name>
    <dbReference type="NCBI Taxonomy" id="1033252"/>
    <lineage>
        <taxon>Eukaryota</taxon>
        <taxon>Fungi</taxon>
        <taxon>Dikarya</taxon>
        <taxon>Basidiomycota</taxon>
        <taxon>Agaricomycotina</taxon>
        <taxon>Agaricomycetes</taxon>
        <taxon>Agaricomycetidae</taxon>
        <taxon>Agaricales</taxon>
        <taxon>Marasmiineae</taxon>
        <taxon>Mycenaceae</taxon>
        <taxon>Mycena</taxon>
    </lineage>
</organism>
<evidence type="ECO:0000259" key="3">
    <source>
        <dbReference type="Pfam" id="PF03959"/>
    </source>
</evidence>
<reference evidence="4" key="1">
    <citation type="submission" date="2023-03" db="EMBL/GenBank/DDBJ databases">
        <title>Massive genome expansion in bonnet fungi (Mycena s.s.) driven by repeated elements and novel gene families across ecological guilds.</title>
        <authorList>
            <consortium name="Lawrence Berkeley National Laboratory"/>
            <person name="Harder C.B."/>
            <person name="Miyauchi S."/>
            <person name="Viragh M."/>
            <person name="Kuo A."/>
            <person name="Thoen E."/>
            <person name="Andreopoulos B."/>
            <person name="Lu D."/>
            <person name="Skrede I."/>
            <person name="Drula E."/>
            <person name="Henrissat B."/>
            <person name="Morin E."/>
            <person name="Kohler A."/>
            <person name="Barry K."/>
            <person name="LaButti K."/>
            <person name="Morin E."/>
            <person name="Salamov A."/>
            <person name="Lipzen A."/>
            <person name="Mereny Z."/>
            <person name="Hegedus B."/>
            <person name="Baldrian P."/>
            <person name="Stursova M."/>
            <person name="Weitz H."/>
            <person name="Taylor A."/>
            <person name="Grigoriev I.V."/>
            <person name="Nagy L.G."/>
            <person name="Martin F."/>
            <person name="Kauserud H."/>
        </authorList>
    </citation>
    <scope>NUCLEOTIDE SEQUENCE</scope>
    <source>
        <strain evidence="4">CBHHK182m</strain>
    </source>
</reference>
<dbReference type="InterPro" id="IPR050593">
    <property type="entry name" value="LovG"/>
</dbReference>